<dbReference type="Proteomes" id="UP000587760">
    <property type="component" value="Unassembled WGS sequence"/>
</dbReference>
<feature type="region of interest" description="Disordered" evidence="4">
    <location>
        <begin position="534"/>
        <end position="565"/>
    </location>
</feature>
<dbReference type="EMBL" id="JACHGJ010000004">
    <property type="protein sequence ID" value="MBB6480724.1"/>
    <property type="molecule type" value="Genomic_DNA"/>
</dbReference>
<feature type="domain" description="ABC transporter" evidence="5">
    <location>
        <begin position="2"/>
        <end position="253"/>
    </location>
</feature>
<proteinExistence type="predicted"/>
<dbReference type="InterPro" id="IPR003593">
    <property type="entry name" value="AAA+_ATPase"/>
</dbReference>
<evidence type="ECO:0000259" key="5">
    <source>
        <dbReference type="PROSITE" id="PS50893"/>
    </source>
</evidence>
<keyword evidence="7" id="KW-1185">Reference proteome</keyword>
<evidence type="ECO:0000256" key="1">
    <source>
        <dbReference type="ARBA" id="ARBA00022741"/>
    </source>
</evidence>
<dbReference type="Gene3D" id="3.40.50.300">
    <property type="entry name" value="P-loop containing nucleotide triphosphate hydrolases"/>
    <property type="match status" value="2"/>
</dbReference>
<dbReference type="InterPro" id="IPR003439">
    <property type="entry name" value="ABC_transporter-like_ATP-bd"/>
</dbReference>
<dbReference type="NCBIfam" id="NF000355">
    <property type="entry name" value="ribo_prot_ABC_F"/>
    <property type="match status" value="1"/>
</dbReference>
<evidence type="ECO:0000313" key="7">
    <source>
        <dbReference type="Proteomes" id="UP000587760"/>
    </source>
</evidence>
<feature type="coiled-coil region" evidence="3">
    <location>
        <begin position="89"/>
        <end position="138"/>
    </location>
</feature>
<gene>
    <name evidence="6" type="ORF">HNR50_002397</name>
</gene>
<reference evidence="6 7" key="1">
    <citation type="submission" date="2020-08" db="EMBL/GenBank/DDBJ databases">
        <title>Genomic Encyclopedia of Type Strains, Phase IV (KMG-IV): sequencing the most valuable type-strain genomes for metagenomic binning, comparative biology and taxonomic classification.</title>
        <authorList>
            <person name="Goeker M."/>
        </authorList>
    </citation>
    <scope>NUCLEOTIDE SEQUENCE [LARGE SCALE GENOMIC DNA]</scope>
    <source>
        <strain evidence="6 7">DSM 2461</strain>
    </source>
</reference>
<dbReference type="PROSITE" id="PS00211">
    <property type="entry name" value="ABC_TRANSPORTER_1"/>
    <property type="match status" value="2"/>
</dbReference>
<organism evidence="6 7">
    <name type="scientific">Spirochaeta isovalerica</name>
    <dbReference type="NCBI Taxonomy" id="150"/>
    <lineage>
        <taxon>Bacteria</taxon>
        <taxon>Pseudomonadati</taxon>
        <taxon>Spirochaetota</taxon>
        <taxon>Spirochaetia</taxon>
        <taxon>Spirochaetales</taxon>
        <taxon>Spirochaetaceae</taxon>
        <taxon>Spirochaeta</taxon>
    </lineage>
</organism>
<comment type="caution">
    <text evidence="6">The sequence shown here is derived from an EMBL/GenBank/DDBJ whole genome shotgun (WGS) entry which is preliminary data.</text>
</comment>
<evidence type="ECO:0000313" key="6">
    <source>
        <dbReference type="EMBL" id="MBB6480724.1"/>
    </source>
</evidence>
<dbReference type="Pfam" id="PF00005">
    <property type="entry name" value="ABC_tran"/>
    <property type="match status" value="2"/>
</dbReference>
<dbReference type="AlphaFoldDB" id="A0A841R6A4"/>
<name>A0A841R6A4_9SPIO</name>
<keyword evidence="2 6" id="KW-0067">ATP-binding</keyword>
<dbReference type="InterPro" id="IPR027417">
    <property type="entry name" value="P-loop_NTPase"/>
</dbReference>
<dbReference type="Gene3D" id="1.10.287.380">
    <property type="entry name" value="Valyl-tRNA synthetase, C-terminal domain"/>
    <property type="match status" value="1"/>
</dbReference>
<dbReference type="GO" id="GO:0016887">
    <property type="term" value="F:ATP hydrolysis activity"/>
    <property type="evidence" value="ECO:0007669"/>
    <property type="project" value="InterPro"/>
</dbReference>
<dbReference type="PROSITE" id="PS50893">
    <property type="entry name" value="ABC_TRANSPORTER_2"/>
    <property type="match status" value="2"/>
</dbReference>
<dbReference type="SMART" id="SM00382">
    <property type="entry name" value="AAA"/>
    <property type="match status" value="2"/>
</dbReference>
<accession>A0A841R6A4</accession>
<feature type="domain" description="ABC transporter" evidence="5">
    <location>
        <begin position="329"/>
        <end position="541"/>
    </location>
</feature>
<evidence type="ECO:0000256" key="3">
    <source>
        <dbReference type="SAM" id="Coils"/>
    </source>
</evidence>
<evidence type="ECO:0000256" key="2">
    <source>
        <dbReference type="ARBA" id="ARBA00022840"/>
    </source>
</evidence>
<dbReference type="PANTHER" id="PTHR42855">
    <property type="entry name" value="ABC TRANSPORTER ATP-BINDING SUBUNIT"/>
    <property type="match status" value="1"/>
</dbReference>
<dbReference type="InterPro" id="IPR017871">
    <property type="entry name" value="ABC_transporter-like_CS"/>
</dbReference>
<keyword evidence="1" id="KW-0547">Nucleotide-binding</keyword>
<sequence length="621" mass="70473">MINIINLSKYYGTETVFDNISLKINPNEKTGLVGPNGCGKTTLIKMITGGEEPSRGNIIVDKNVRIGYVPQYIEFDEALSVREVMMLPYQSLSTELRELEDRMSSAEETNLEKILNRYQQVRDEYDAIEGDTADLRAEKILDSLGLEGRLEQPVETLSGGEKNVLAMAKALLLKPDLLILDEPGNHLDYKGLAWLEQFLSDYREAVLIVSHNRYLLDRVCERIIAVEGNKTNDFAGNYSYYRMNRLKSLVNQQSDYVANQKKLKRIEALVKKFQQIATATCDPAWGQRLRAMKSRYSQEEKNAVDRPEVFEQKIKMDFQADKTKADIALQINGYSKAFGELKLFNDASAEIHCGEKVALIGPNGCGKTTLIRDIVKEGNWDSDILRVGPSLTIGYCSQHQEIFNPEETIEDEIRGLGQLSRSDAFKIVAPFNFTWEDMEKKTGSLSGGEKNRLQMARLIYLKTNFLILDEPTNHLDILSSEAVEEALADFEGTLLVVSHDRYFLEKTVDRIIEVRDGKLVSFDGSFSRWWASANPVRPKSSGRISTRGSDRREDRKNSSDKGAEEELKVLESRIETMETEKSELESSINDAFTKGDHKKGRELSVKLEKLSRQLDELWNNL</sequence>
<feature type="region of interest" description="Disordered" evidence="4">
    <location>
        <begin position="576"/>
        <end position="595"/>
    </location>
</feature>
<dbReference type="InterPro" id="IPR051309">
    <property type="entry name" value="ABCF_ATPase"/>
</dbReference>
<dbReference type="SUPFAM" id="SSF52540">
    <property type="entry name" value="P-loop containing nucleoside triphosphate hydrolases"/>
    <property type="match status" value="2"/>
</dbReference>
<dbReference type="PANTHER" id="PTHR42855:SF2">
    <property type="entry name" value="DRUG RESISTANCE ABC TRANSPORTER,ATP-BINDING PROTEIN"/>
    <property type="match status" value="1"/>
</dbReference>
<feature type="compositionally biased region" description="Basic and acidic residues" evidence="4">
    <location>
        <begin position="548"/>
        <end position="565"/>
    </location>
</feature>
<dbReference type="Pfam" id="PF12848">
    <property type="entry name" value="ABC_tran_Xtn"/>
    <property type="match status" value="1"/>
</dbReference>
<dbReference type="GO" id="GO:0005524">
    <property type="term" value="F:ATP binding"/>
    <property type="evidence" value="ECO:0007669"/>
    <property type="project" value="UniProtKB-KW"/>
</dbReference>
<dbReference type="InterPro" id="IPR032781">
    <property type="entry name" value="ABC_tran_Xtn"/>
</dbReference>
<evidence type="ECO:0000256" key="4">
    <source>
        <dbReference type="SAM" id="MobiDB-lite"/>
    </source>
</evidence>
<dbReference type="FunFam" id="3.40.50.300:FF:000011">
    <property type="entry name" value="Putative ABC transporter ATP-binding component"/>
    <property type="match status" value="1"/>
</dbReference>
<keyword evidence="3" id="KW-0175">Coiled coil</keyword>
<dbReference type="InterPro" id="IPR037118">
    <property type="entry name" value="Val-tRNA_synth_C_sf"/>
</dbReference>
<dbReference type="RefSeq" id="WP_184746987.1">
    <property type="nucleotide sequence ID" value="NZ_JACHGJ010000004.1"/>
</dbReference>
<dbReference type="CDD" id="cd03221">
    <property type="entry name" value="ABCF_EF-3"/>
    <property type="match status" value="2"/>
</dbReference>
<protein>
    <submittedName>
        <fullName evidence="6">ATP-binding cassette subfamily F protein 3</fullName>
    </submittedName>
</protein>